<dbReference type="EMBL" id="BART01002580">
    <property type="protein sequence ID" value="GAG64365.1"/>
    <property type="molecule type" value="Genomic_DNA"/>
</dbReference>
<organism evidence="1">
    <name type="scientific">marine sediment metagenome</name>
    <dbReference type="NCBI Taxonomy" id="412755"/>
    <lineage>
        <taxon>unclassified sequences</taxon>
        <taxon>metagenomes</taxon>
        <taxon>ecological metagenomes</taxon>
    </lineage>
</organism>
<proteinExistence type="predicted"/>
<evidence type="ECO:0000313" key="1">
    <source>
        <dbReference type="EMBL" id="GAG64365.1"/>
    </source>
</evidence>
<reference evidence="1" key="1">
    <citation type="journal article" date="2014" name="Front. Microbiol.">
        <title>High frequency of phylogenetically diverse reductive dehalogenase-homologous genes in deep subseafloor sedimentary metagenomes.</title>
        <authorList>
            <person name="Kawai M."/>
            <person name="Futagami T."/>
            <person name="Toyoda A."/>
            <person name="Takaki Y."/>
            <person name="Nishi S."/>
            <person name="Hori S."/>
            <person name="Arai W."/>
            <person name="Tsubouchi T."/>
            <person name="Morono Y."/>
            <person name="Uchiyama I."/>
            <person name="Ito T."/>
            <person name="Fujiyama A."/>
            <person name="Inagaki F."/>
            <person name="Takami H."/>
        </authorList>
    </citation>
    <scope>NUCLEOTIDE SEQUENCE</scope>
    <source>
        <strain evidence="1">Expedition CK06-06</strain>
    </source>
</reference>
<comment type="caution">
    <text evidence="1">The sequence shown here is derived from an EMBL/GenBank/DDBJ whole genome shotgun (WGS) entry which is preliminary data.</text>
</comment>
<protein>
    <submittedName>
        <fullName evidence="1">Uncharacterized protein</fullName>
    </submittedName>
</protein>
<accession>X0Z4P5</accession>
<dbReference type="AlphaFoldDB" id="X0Z4P5"/>
<sequence length="257" mass="30659">MVKDLPWDKYREFVLKLFQCRDEKHRIAGIELDGYLGRDPVMVFNYKKHKDVILDRGFIDDLHKILGDKVGYKFFIIVPAASVMFFEDYIEKGKTKYFVLRIPYSIIDELHRKGFTHIKQPIREADVNDTIDAVGFDFIQIPDVECDYFIESKKGQMEMDKSNKEAVIKIKKLRSNILSKRPLKFENRETLSMIMVDYDYNREVFDFDDVFYAEDLKKNNWEVRSDADKIDGQIMIIYIDIFGNEKREVKKLKDFRK</sequence>
<name>X0Z4P5_9ZZZZ</name>
<gene>
    <name evidence="1" type="ORF">S01H4_07766</name>
</gene>